<dbReference type="RefSeq" id="WP_115092580.1">
    <property type="nucleotide sequence ID" value="NZ_CP068107.1"/>
</dbReference>
<reference evidence="2 3" key="1">
    <citation type="submission" date="2018-06" db="EMBL/GenBank/DDBJ databases">
        <authorList>
            <consortium name="Pathogen Informatics"/>
            <person name="Doyle S."/>
        </authorList>
    </citation>
    <scope>NUCLEOTIDE SEQUENCE [LARGE SCALE GENOMIC DNA]</scope>
    <source>
        <strain evidence="2 3">NCTC11179</strain>
    </source>
</reference>
<dbReference type="NCBIfam" id="NF033711">
    <property type="entry name" value="T9SS_PorQ"/>
    <property type="match status" value="1"/>
</dbReference>
<feature type="signal peptide" evidence="1">
    <location>
        <begin position="1"/>
        <end position="22"/>
    </location>
</feature>
<evidence type="ECO:0000313" key="2">
    <source>
        <dbReference type="EMBL" id="STZ69987.1"/>
    </source>
</evidence>
<evidence type="ECO:0000313" key="3">
    <source>
        <dbReference type="Proteomes" id="UP000255024"/>
    </source>
</evidence>
<sequence length="340" mass="38617">MKHSIVWICLLAFHLLSLEAHSQVGADYTYQFLNLPSSPRQAALGGKNYAFTEQVSQAFWNPAVINETMDNQLDLSFSKVYGVANYGSLGYSKIFRSKRNLFVGVNFINYGDMEGYDEFGSYTGSFKGNEVALTVGSSYQIEQSDWYVGANVKFVFSSMESYQSIGAAIDLGVLYKDEIGQWDFALTARNLGAQLQTYADYREKLPLDVAISLSKELENVPLRWHITIDNLQQWDLSFSNPNRGTTSIDEEFKEEKVGFFNNALRHFIVGVELFPRKKFQIRLGYNFRKGEELRIVDNRHFAGITAGVGLQLKRFKFDYSYARQTTAANTSMFGVLIDMN</sequence>
<name>A0A378U4D2_MYROD</name>
<gene>
    <name evidence="2" type="ORF">NCTC11179_03512</name>
</gene>
<keyword evidence="3" id="KW-1185">Reference proteome</keyword>
<keyword evidence="1" id="KW-0732">Signal</keyword>
<dbReference type="AlphaFoldDB" id="A0A378U4D2"/>
<dbReference type="Gene3D" id="2.40.160.60">
    <property type="entry name" value="Outer membrane protein transport protein (OMPP1/FadL/TodX)"/>
    <property type="match status" value="1"/>
</dbReference>
<evidence type="ECO:0000256" key="1">
    <source>
        <dbReference type="SAM" id="SignalP"/>
    </source>
</evidence>
<dbReference type="Proteomes" id="UP000255024">
    <property type="component" value="Unassembled WGS sequence"/>
</dbReference>
<evidence type="ECO:0008006" key="4">
    <source>
        <dbReference type="Google" id="ProtNLM"/>
    </source>
</evidence>
<protein>
    <recommendedName>
        <fullName evidence="4">Type IX secretion system protein PorQ</fullName>
    </recommendedName>
</protein>
<accession>A0A378U4D2</accession>
<dbReference type="NCBIfam" id="NF033709">
    <property type="entry name" value="PorV_fam"/>
    <property type="match status" value="1"/>
</dbReference>
<feature type="chain" id="PRO_5016986796" description="Type IX secretion system protein PorQ" evidence="1">
    <location>
        <begin position="23"/>
        <end position="340"/>
    </location>
</feature>
<organism evidence="2 3">
    <name type="scientific">Myroides odoratus</name>
    <name type="common">Flavobacterium odoratum</name>
    <dbReference type="NCBI Taxonomy" id="256"/>
    <lineage>
        <taxon>Bacteria</taxon>
        <taxon>Pseudomonadati</taxon>
        <taxon>Bacteroidota</taxon>
        <taxon>Flavobacteriia</taxon>
        <taxon>Flavobacteriales</taxon>
        <taxon>Flavobacteriaceae</taxon>
        <taxon>Myroides</taxon>
    </lineage>
</organism>
<proteinExistence type="predicted"/>
<dbReference type="EMBL" id="UGQL01000002">
    <property type="protein sequence ID" value="STZ69987.1"/>
    <property type="molecule type" value="Genomic_DNA"/>
</dbReference>